<dbReference type="Gene3D" id="1.25.40.10">
    <property type="entry name" value="Tetratricopeptide repeat domain"/>
    <property type="match status" value="1"/>
</dbReference>
<keyword evidence="1" id="KW-0469">Meiosis</keyword>
<dbReference type="SUPFAM" id="SSF48452">
    <property type="entry name" value="TPR-like"/>
    <property type="match status" value="2"/>
</dbReference>
<dbReference type="Proteomes" id="UP000828390">
    <property type="component" value="Unassembled WGS sequence"/>
</dbReference>
<dbReference type="AlphaFoldDB" id="A0A9D4CPC6"/>
<name>A0A9D4CPC6_DREPO</name>
<gene>
    <name evidence="3" type="ORF">DPMN_055102</name>
</gene>
<evidence type="ECO:0000313" key="4">
    <source>
        <dbReference type="Proteomes" id="UP000828390"/>
    </source>
</evidence>
<dbReference type="InterPro" id="IPR019734">
    <property type="entry name" value="TPR_rpt"/>
</dbReference>
<comment type="caution">
    <text evidence="3">The sequence shown here is derived from an EMBL/GenBank/DDBJ whole genome shotgun (WGS) entry which is preliminary data.</text>
</comment>
<protein>
    <recommendedName>
        <fullName evidence="2">Protein ZIP4 homolog</fullName>
    </recommendedName>
</protein>
<dbReference type="SMART" id="SM00028">
    <property type="entry name" value="TPR"/>
    <property type="match status" value="3"/>
</dbReference>
<dbReference type="PANTHER" id="PTHR38487">
    <property type="entry name" value="TESTIS EXPRESSED 11"/>
    <property type="match status" value="1"/>
</dbReference>
<reference evidence="3" key="1">
    <citation type="journal article" date="2019" name="bioRxiv">
        <title>The Genome of the Zebra Mussel, Dreissena polymorpha: A Resource for Invasive Species Research.</title>
        <authorList>
            <person name="McCartney M.A."/>
            <person name="Auch B."/>
            <person name="Kono T."/>
            <person name="Mallez S."/>
            <person name="Zhang Y."/>
            <person name="Obille A."/>
            <person name="Becker A."/>
            <person name="Abrahante J.E."/>
            <person name="Garbe J."/>
            <person name="Badalamenti J.P."/>
            <person name="Herman A."/>
            <person name="Mangelson H."/>
            <person name="Liachko I."/>
            <person name="Sullivan S."/>
            <person name="Sone E.D."/>
            <person name="Koren S."/>
            <person name="Silverstein K.A.T."/>
            <person name="Beckman K.B."/>
            <person name="Gohl D.M."/>
        </authorList>
    </citation>
    <scope>NUCLEOTIDE SEQUENCE</scope>
    <source>
        <strain evidence="3">Duluth1</strain>
        <tissue evidence="3">Whole animal</tissue>
    </source>
</reference>
<evidence type="ECO:0000313" key="3">
    <source>
        <dbReference type="EMBL" id="KAH3729139.1"/>
    </source>
</evidence>
<accession>A0A9D4CPC6</accession>
<evidence type="ECO:0000256" key="2">
    <source>
        <dbReference type="ARBA" id="ARBA00031845"/>
    </source>
</evidence>
<organism evidence="3 4">
    <name type="scientific">Dreissena polymorpha</name>
    <name type="common">Zebra mussel</name>
    <name type="synonym">Mytilus polymorpha</name>
    <dbReference type="NCBI Taxonomy" id="45954"/>
    <lineage>
        <taxon>Eukaryota</taxon>
        <taxon>Metazoa</taxon>
        <taxon>Spiralia</taxon>
        <taxon>Lophotrochozoa</taxon>
        <taxon>Mollusca</taxon>
        <taxon>Bivalvia</taxon>
        <taxon>Autobranchia</taxon>
        <taxon>Heteroconchia</taxon>
        <taxon>Euheterodonta</taxon>
        <taxon>Imparidentia</taxon>
        <taxon>Neoheterodontei</taxon>
        <taxon>Myida</taxon>
        <taxon>Dreissenoidea</taxon>
        <taxon>Dreissenidae</taxon>
        <taxon>Dreissena</taxon>
    </lineage>
</organism>
<sequence length="592" mass="66302">MEIDVVTFLSQFKALCSEVTKDPSTTTWSVSVDSCVKHCDQSLPLPEATKPEHNKVLSELEGLAVELWNYSVAIKTKGAVTNSSNAKIRYVAFLVLECCGQKDNSDHNGKRLIMMGLKSGRAWLDAGQPDLAEKVFSKTEKCLKSIQKSVIERKLATGESGFSETLERQKLELEQDLFTLSCYRAETLVALCQPDDALQYMMTAKDLLPKFPKQAGFLCMLCYNTGVELYRQKLFCQTIIWLRESYELGKNMNTIGPRNQARTLRLLANVYLDHNPEENVQNALNAVSLANTEHSHPAGIYLKLKILMLENADNDVIKRCMGELLKVPELTVDLSLHTLQLVNKPDRLELVMWLIEELLRRFEHSPDLGRLMVTNTEVLLEAGMHKEVKEFLEFCINAHHKGKTLDFAVKKQFHIIFWEQAAIAFETEDFQSSLEWYNFSLALYGQSNPGDLTLAKLQRNRANCYIALKAWDKANTAITESLKCDPNCRQTQFILFSLALQENATDKACEALRKLCSLSAVPTSAGDATSDSSGLVALAAQQALDCERVDTACVALEHLVAGGTDPVQVLKALRCLVRLKLTNAEQEEPGKL</sequence>
<dbReference type="Pfam" id="PF08631">
    <property type="entry name" value="SPO22"/>
    <property type="match status" value="1"/>
</dbReference>
<proteinExistence type="predicted"/>
<keyword evidence="4" id="KW-1185">Reference proteome</keyword>
<dbReference type="EMBL" id="JAIWYP010000012">
    <property type="protein sequence ID" value="KAH3729139.1"/>
    <property type="molecule type" value="Genomic_DNA"/>
</dbReference>
<evidence type="ECO:0000256" key="1">
    <source>
        <dbReference type="ARBA" id="ARBA00023254"/>
    </source>
</evidence>
<dbReference type="InterPro" id="IPR011990">
    <property type="entry name" value="TPR-like_helical_dom_sf"/>
</dbReference>
<reference evidence="3" key="2">
    <citation type="submission" date="2020-11" db="EMBL/GenBank/DDBJ databases">
        <authorList>
            <person name="McCartney M.A."/>
            <person name="Auch B."/>
            <person name="Kono T."/>
            <person name="Mallez S."/>
            <person name="Becker A."/>
            <person name="Gohl D.M."/>
            <person name="Silverstein K.A.T."/>
            <person name="Koren S."/>
            <person name="Bechman K.B."/>
            <person name="Herman A."/>
            <person name="Abrahante J.E."/>
            <person name="Garbe J."/>
        </authorList>
    </citation>
    <scope>NUCLEOTIDE SEQUENCE</scope>
    <source>
        <strain evidence="3">Duluth1</strain>
        <tissue evidence="3">Whole animal</tissue>
    </source>
</reference>
<dbReference type="PANTHER" id="PTHR38487:SF1">
    <property type="entry name" value="PROTEIN ZIP4 HOMOLOG"/>
    <property type="match status" value="1"/>
</dbReference>
<dbReference type="GO" id="GO:0051321">
    <property type="term" value="P:meiotic cell cycle"/>
    <property type="evidence" value="ECO:0007669"/>
    <property type="project" value="UniProtKB-KW"/>
</dbReference>
<dbReference type="InterPro" id="IPR013940">
    <property type="entry name" value="Spo22/ZIP4/TEX11"/>
</dbReference>